<comment type="caution">
    <text evidence="2">The sequence shown here is derived from an EMBL/GenBank/DDBJ whole genome shotgun (WGS) entry which is preliminary data.</text>
</comment>
<evidence type="ECO:0000313" key="3">
    <source>
        <dbReference type="Proteomes" id="UP000186455"/>
    </source>
</evidence>
<feature type="region of interest" description="Disordered" evidence="1">
    <location>
        <begin position="154"/>
        <end position="173"/>
    </location>
</feature>
<organism evidence="2 3">
    <name type="scientific">Streptomyces uncialis</name>
    <dbReference type="NCBI Taxonomy" id="1048205"/>
    <lineage>
        <taxon>Bacteria</taxon>
        <taxon>Bacillati</taxon>
        <taxon>Actinomycetota</taxon>
        <taxon>Actinomycetes</taxon>
        <taxon>Kitasatosporales</taxon>
        <taxon>Streptomycetaceae</taxon>
        <taxon>Streptomyces</taxon>
    </lineage>
</organism>
<sequence>MAWASVDPGATHHLVLQDDVTLCPGFAEQLTAAVAQRPDHALALYTNWNSPHNSYLVRCAAVAGQSWAPLGHHEWVPTLGLVLPAGAARELAAHLGRFPDDFRDDDELVVGFCAQKGYPVTASVPHLLEHGGGPSLAGNDAHGPRHATVPVGTATPPVEHWQRPGPRVFPPRSGTVGRPYAVELQDSRCAVRLLRPGAREPLEHPFGWDWTDWAGWTGADPARVRADLHSLEERRDQDAVTSLSRPARTELGAAAWLLGHDVSRTAWDRPPGPVRLRDRDEALRSWIRSGLAPLDAAELGPGELEGTVEWARRALELGRRAGNEAGRPGRSADGSTALSPAAGPDAGVREAVSEMAVREAAILSGAAPRPPATWALVHPCPWCGAAPGANLPELAARHSGGGALSYLAASDAPDPTALPGADSGAVLELLSCERPTVRGLLALAHGVRAHGPTWFRTRSTALLGLLSTPGADPSAPVADDPARWVALLPRLARAEADWWDSPGTDRRPGKGILPVSFTSAAGVRSGAPSRFLTAHAASPALDALAQEYRRIRFDAVRGRL</sequence>
<protein>
    <submittedName>
        <fullName evidence="2">Uncharacterized protein</fullName>
    </submittedName>
</protein>
<gene>
    <name evidence="2" type="ORF">AB852_15640</name>
</gene>
<feature type="region of interest" description="Disordered" evidence="1">
    <location>
        <begin position="321"/>
        <end position="346"/>
    </location>
</feature>
<dbReference type="Proteomes" id="UP000186455">
    <property type="component" value="Unassembled WGS sequence"/>
</dbReference>
<dbReference type="STRING" id="1048205.AB852_15640"/>
<accession>A0A1Q4V933</accession>
<reference evidence="2 3" key="1">
    <citation type="submission" date="2015-06" db="EMBL/GenBank/DDBJ databases">
        <title>Cloning and characterization of the uncialamcin biosynthetic gene cluster.</title>
        <authorList>
            <person name="Yan X."/>
            <person name="Huang T."/>
            <person name="Ge H."/>
            <person name="Shen B."/>
        </authorList>
    </citation>
    <scope>NUCLEOTIDE SEQUENCE [LARGE SCALE GENOMIC DNA]</scope>
    <source>
        <strain evidence="2 3">DCA2648</strain>
    </source>
</reference>
<dbReference type="EMBL" id="LFBV01000003">
    <property type="protein sequence ID" value="OKH94307.1"/>
    <property type="molecule type" value="Genomic_DNA"/>
</dbReference>
<keyword evidence="3" id="KW-1185">Reference proteome</keyword>
<proteinExistence type="predicted"/>
<evidence type="ECO:0000256" key="1">
    <source>
        <dbReference type="SAM" id="MobiDB-lite"/>
    </source>
</evidence>
<dbReference type="AlphaFoldDB" id="A0A1Q4V933"/>
<name>A0A1Q4V933_9ACTN</name>
<evidence type="ECO:0000313" key="2">
    <source>
        <dbReference type="EMBL" id="OKH94307.1"/>
    </source>
</evidence>